<evidence type="ECO:0000313" key="1">
    <source>
        <dbReference type="EMBL" id="GHH16753.1"/>
    </source>
</evidence>
<keyword evidence="2" id="KW-1185">Reference proteome</keyword>
<dbReference type="RefSeq" id="WP_189676195.1">
    <property type="nucleotide sequence ID" value="NZ_BNAQ01000002.1"/>
</dbReference>
<protein>
    <submittedName>
        <fullName evidence="1">Uncharacterized protein</fullName>
    </submittedName>
</protein>
<evidence type="ECO:0000313" key="2">
    <source>
        <dbReference type="Proteomes" id="UP000652430"/>
    </source>
</evidence>
<sequence length="213" mass="23771">MLLDTIEPRGFEPFATAIVLRTVATCYQMCHQPDDRALIGVGLFTATPQEEGYRFASNAQVLRDGDILALLYWLEQRIPQSGVIISWDSWWPVTRRLAALIDPARHPRTVAAIADPDGRWRDLPRSMTWHMKQAPVTAMPCLCGPAPHPPCVPELPAALLPDPAEAERTMMREAARGWACWTNSFGDFDDHEHPARRALAAFREHAAGVRQAG</sequence>
<gene>
    <name evidence="1" type="ORF">GCM10008023_21120</name>
</gene>
<accession>A0ABQ3LKD6</accession>
<reference evidence="2" key="1">
    <citation type="journal article" date="2019" name="Int. J. Syst. Evol. Microbiol.">
        <title>The Global Catalogue of Microorganisms (GCM) 10K type strain sequencing project: providing services to taxonomists for standard genome sequencing and annotation.</title>
        <authorList>
            <consortium name="The Broad Institute Genomics Platform"/>
            <consortium name="The Broad Institute Genome Sequencing Center for Infectious Disease"/>
            <person name="Wu L."/>
            <person name="Ma J."/>
        </authorList>
    </citation>
    <scope>NUCLEOTIDE SEQUENCE [LARGE SCALE GENOMIC DNA]</scope>
    <source>
        <strain evidence="2">CGMCC 1.8957</strain>
    </source>
</reference>
<name>A0ABQ3LKD6_9SPHN</name>
<organism evidence="1 2">
    <name type="scientific">Sphingomonas glacialis</name>
    <dbReference type="NCBI Taxonomy" id="658225"/>
    <lineage>
        <taxon>Bacteria</taxon>
        <taxon>Pseudomonadati</taxon>
        <taxon>Pseudomonadota</taxon>
        <taxon>Alphaproteobacteria</taxon>
        <taxon>Sphingomonadales</taxon>
        <taxon>Sphingomonadaceae</taxon>
        <taxon>Sphingomonas</taxon>
    </lineage>
</organism>
<comment type="caution">
    <text evidence="1">The sequence shown here is derived from an EMBL/GenBank/DDBJ whole genome shotgun (WGS) entry which is preliminary data.</text>
</comment>
<dbReference type="Proteomes" id="UP000652430">
    <property type="component" value="Unassembled WGS sequence"/>
</dbReference>
<proteinExistence type="predicted"/>
<dbReference type="EMBL" id="BNAQ01000002">
    <property type="protein sequence ID" value="GHH16753.1"/>
    <property type="molecule type" value="Genomic_DNA"/>
</dbReference>